<accession>A0ABD6EP89</accession>
<comment type="subcellular location">
    <subcellularLocation>
        <location evidence="1">Nucleus</location>
    </subcellularLocation>
</comment>
<dbReference type="GO" id="GO:0005634">
    <property type="term" value="C:nucleus"/>
    <property type="evidence" value="ECO:0007669"/>
    <property type="project" value="UniProtKB-SubCell"/>
</dbReference>
<feature type="compositionally biased region" description="Basic and acidic residues" evidence="4">
    <location>
        <begin position="436"/>
        <end position="447"/>
    </location>
</feature>
<comment type="caution">
    <text evidence="5">The sequence shown here is derived from an EMBL/GenBank/DDBJ whole genome shotgun (WGS) entry which is preliminary data.</text>
</comment>
<feature type="region of interest" description="Disordered" evidence="4">
    <location>
        <begin position="378"/>
        <end position="404"/>
    </location>
</feature>
<dbReference type="AlphaFoldDB" id="A0ABD6EP89"/>
<evidence type="ECO:0000256" key="3">
    <source>
        <dbReference type="ARBA" id="ARBA00023242"/>
    </source>
</evidence>
<reference evidence="5 6" key="1">
    <citation type="submission" date="2024-08" db="EMBL/GenBank/DDBJ databases">
        <title>Gnathostoma spinigerum genome.</title>
        <authorList>
            <person name="Gonzalez-Bertolin B."/>
            <person name="Monzon S."/>
            <person name="Zaballos A."/>
            <person name="Jimenez P."/>
            <person name="Dekumyoy P."/>
            <person name="Varona S."/>
            <person name="Cuesta I."/>
            <person name="Sumanam S."/>
            <person name="Adisakwattana P."/>
            <person name="Gasser R.B."/>
            <person name="Hernandez-Gonzalez A."/>
            <person name="Young N.D."/>
            <person name="Perteguer M.J."/>
        </authorList>
    </citation>
    <scope>NUCLEOTIDE SEQUENCE [LARGE SCALE GENOMIC DNA]</scope>
    <source>
        <strain evidence="5">AL3</strain>
        <tissue evidence="5">Liver</tissue>
    </source>
</reference>
<evidence type="ECO:0000256" key="2">
    <source>
        <dbReference type="ARBA" id="ARBA00022553"/>
    </source>
</evidence>
<gene>
    <name evidence="5" type="ORF">AB6A40_008503</name>
</gene>
<dbReference type="Proteomes" id="UP001608902">
    <property type="component" value="Unassembled WGS sequence"/>
</dbReference>
<feature type="region of interest" description="Disordered" evidence="4">
    <location>
        <begin position="39"/>
        <end position="58"/>
    </location>
</feature>
<sequence>MSVKSDSDNGVPCVFTKLISSDDVISLQFSDKSEEKIISSCDPSNANKAPTMSGGTKSSTAFFKRKMLLASLTLKPPKISRTEEVDLAAENEKNPNDEWFHKKFVQFNKENEKVMPTTKIEILKQQVRKGERSSVSARLKIQEALEDQLNLRMKQEQKRRQEQYDRDNSVDISLSDEEEVISGKEGMKTKGSNEEALSHEDEEEWEGDAGAIEEMNEMREPIRKKCIFLDEEAEESEGEASVYDDEPQEECCENEPASSKETLNSCADAASCSGCDQPFVPVNSTALDDFDLHLPSSLSQWILNDGSSQHGRSLSMEDGANDPLLSESQTGSVHASCSNSSGLRGSEYHNQLLITVPVSRSESQSQVTISQVMPLCSGTFEDSESGSEQKKGSQDFASQSNSDDCIDGADYETVKLRKRKIVISDDEEDFGENEGENAKVAEPEKSDVSVSIEEAEKEGKCESDIEEDTTDVENDELHSSDDELSIFRRLQEIPLNSNAKKERQIIRSEFFDEEASLSGEDVGSDEDEDDNEAGNEYEAEEGDADDLPDSDEIKQDLHKQWLKQQQDEENRKLLYLQDQFLADGDLHSETDRTFRLKLRNEIDSKNDFRGNTTQDKDVNEEFGEDEEIRRKRIEMIKWKMDHEVDESTSLEHILDGDDLGSSLLSAGKVAMQHSKYHVVF</sequence>
<feature type="region of interest" description="Disordered" evidence="4">
    <location>
        <begin position="509"/>
        <end position="551"/>
    </location>
</feature>
<proteinExistence type="predicted"/>
<dbReference type="PANTHER" id="PTHR14396">
    <property type="entry name" value="CLASPIN"/>
    <property type="match status" value="1"/>
</dbReference>
<dbReference type="InterPro" id="IPR024146">
    <property type="entry name" value="Claspin"/>
</dbReference>
<keyword evidence="6" id="KW-1185">Reference proteome</keyword>
<keyword evidence="2" id="KW-0597">Phosphoprotein</keyword>
<evidence type="ECO:0000256" key="1">
    <source>
        <dbReference type="ARBA" id="ARBA00004123"/>
    </source>
</evidence>
<dbReference type="PANTHER" id="PTHR14396:SF10">
    <property type="entry name" value="CLASPIN"/>
    <property type="match status" value="1"/>
</dbReference>
<name>A0ABD6EP89_9BILA</name>
<feature type="compositionally biased region" description="Basic and acidic residues" evidence="4">
    <location>
        <begin position="181"/>
        <end position="199"/>
    </location>
</feature>
<feature type="compositionally biased region" description="Polar residues" evidence="4">
    <location>
        <begin position="41"/>
        <end position="58"/>
    </location>
</feature>
<dbReference type="EMBL" id="JBGFUD010007901">
    <property type="protein sequence ID" value="MFH4981794.1"/>
    <property type="molecule type" value="Genomic_DNA"/>
</dbReference>
<keyword evidence="3" id="KW-0539">Nucleus</keyword>
<feature type="compositionally biased region" description="Acidic residues" evidence="4">
    <location>
        <begin position="522"/>
        <end position="550"/>
    </location>
</feature>
<evidence type="ECO:0000256" key="4">
    <source>
        <dbReference type="SAM" id="MobiDB-lite"/>
    </source>
</evidence>
<protein>
    <recommendedName>
        <fullName evidence="7">Claspin</fullName>
    </recommendedName>
</protein>
<feature type="region of interest" description="Disordered" evidence="4">
    <location>
        <begin position="424"/>
        <end position="483"/>
    </location>
</feature>
<evidence type="ECO:0008006" key="7">
    <source>
        <dbReference type="Google" id="ProtNLM"/>
    </source>
</evidence>
<feature type="region of interest" description="Disordered" evidence="4">
    <location>
        <begin position="233"/>
        <end position="253"/>
    </location>
</feature>
<organism evidence="5 6">
    <name type="scientific">Gnathostoma spinigerum</name>
    <dbReference type="NCBI Taxonomy" id="75299"/>
    <lineage>
        <taxon>Eukaryota</taxon>
        <taxon>Metazoa</taxon>
        <taxon>Ecdysozoa</taxon>
        <taxon>Nematoda</taxon>
        <taxon>Chromadorea</taxon>
        <taxon>Rhabditida</taxon>
        <taxon>Spirurina</taxon>
        <taxon>Gnathostomatomorpha</taxon>
        <taxon>Gnathostomatoidea</taxon>
        <taxon>Gnathostomatidae</taxon>
        <taxon>Gnathostoma</taxon>
    </lineage>
</organism>
<evidence type="ECO:0000313" key="6">
    <source>
        <dbReference type="Proteomes" id="UP001608902"/>
    </source>
</evidence>
<feature type="compositionally biased region" description="Acidic residues" evidence="4">
    <location>
        <begin position="424"/>
        <end position="435"/>
    </location>
</feature>
<feature type="compositionally biased region" description="Basic and acidic residues" evidence="4">
    <location>
        <begin position="154"/>
        <end position="169"/>
    </location>
</feature>
<feature type="region of interest" description="Disordered" evidence="4">
    <location>
        <begin position="154"/>
        <end position="206"/>
    </location>
</feature>
<feature type="region of interest" description="Disordered" evidence="4">
    <location>
        <begin position="307"/>
        <end position="342"/>
    </location>
</feature>
<feature type="compositionally biased region" description="Acidic residues" evidence="4">
    <location>
        <begin position="464"/>
        <end position="474"/>
    </location>
</feature>
<evidence type="ECO:0000313" key="5">
    <source>
        <dbReference type="EMBL" id="MFH4981794.1"/>
    </source>
</evidence>
<feature type="compositionally biased region" description="Polar residues" evidence="4">
    <location>
        <begin position="326"/>
        <end position="342"/>
    </location>
</feature>